<keyword evidence="1" id="KW-0472">Membrane</keyword>
<dbReference type="PROSITE" id="PS00409">
    <property type="entry name" value="PROKAR_NTER_METHYL"/>
    <property type="match status" value="1"/>
</dbReference>
<keyword evidence="3" id="KW-1185">Reference proteome</keyword>
<dbReference type="RefSeq" id="WP_198125705.1">
    <property type="nucleotide sequence ID" value="NZ_JAECZC010000029.1"/>
</dbReference>
<dbReference type="Pfam" id="PF07963">
    <property type="entry name" value="N_methyl"/>
    <property type="match status" value="1"/>
</dbReference>
<name>A0A8J7HWX1_9NOST</name>
<keyword evidence="1" id="KW-0812">Transmembrane</keyword>
<reference evidence="2 3" key="1">
    <citation type="journal article" date="2021" name="Int. J. Syst. Evol. Microbiol.">
        <title>Amazonocrinis nigriterrae gen. nov., sp. nov., Atlanticothrix silvestris gen. nov., sp. nov. and Dendronalium phyllosphericum gen. nov., sp. nov., nostocacean cyanobacteria from Brazilian environments.</title>
        <authorList>
            <person name="Alvarenga D.O."/>
            <person name="Andreote A.P.D."/>
            <person name="Branco L.H.Z."/>
            <person name="Delbaje E."/>
            <person name="Cruz R.B."/>
            <person name="Varani A.M."/>
            <person name="Fiore M.F."/>
        </authorList>
    </citation>
    <scope>NUCLEOTIDE SEQUENCE [LARGE SCALE GENOMIC DNA]</scope>
    <source>
        <strain evidence="2 3">CENA67</strain>
    </source>
</reference>
<organism evidence="2 3">
    <name type="scientific">Amazonocrinis nigriterrae CENA67</name>
    <dbReference type="NCBI Taxonomy" id="2794033"/>
    <lineage>
        <taxon>Bacteria</taxon>
        <taxon>Bacillati</taxon>
        <taxon>Cyanobacteriota</taxon>
        <taxon>Cyanophyceae</taxon>
        <taxon>Nostocales</taxon>
        <taxon>Nostocaceae</taxon>
        <taxon>Amazonocrinis</taxon>
        <taxon>Amazonocrinis nigriterrae</taxon>
    </lineage>
</organism>
<comment type="caution">
    <text evidence="2">The sequence shown here is derived from an EMBL/GenBank/DDBJ whole genome shotgun (WGS) entry which is preliminary data.</text>
</comment>
<dbReference type="InterPro" id="IPR045584">
    <property type="entry name" value="Pilin-like"/>
</dbReference>
<dbReference type="SUPFAM" id="SSF54523">
    <property type="entry name" value="Pili subunits"/>
    <property type="match status" value="1"/>
</dbReference>
<evidence type="ECO:0000256" key="1">
    <source>
        <dbReference type="SAM" id="Phobius"/>
    </source>
</evidence>
<evidence type="ECO:0000313" key="3">
    <source>
        <dbReference type="Proteomes" id="UP000632766"/>
    </source>
</evidence>
<dbReference type="Gene3D" id="3.30.700.10">
    <property type="entry name" value="Glycoprotein, Type 4 Pilin"/>
    <property type="match status" value="1"/>
</dbReference>
<dbReference type="Proteomes" id="UP000632766">
    <property type="component" value="Unassembled WGS sequence"/>
</dbReference>
<dbReference type="NCBIfam" id="TIGR02532">
    <property type="entry name" value="IV_pilin_GFxxxE"/>
    <property type="match status" value="1"/>
</dbReference>
<dbReference type="EMBL" id="JAECZC010000029">
    <property type="protein sequence ID" value="MBH8563849.1"/>
    <property type="molecule type" value="Genomic_DNA"/>
</dbReference>
<gene>
    <name evidence="2" type="ORF">I8748_16900</name>
</gene>
<keyword evidence="1" id="KW-1133">Transmembrane helix</keyword>
<evidence type="ECO:0000313" key="2">
    <source>
        <dbReference type="EMBL" id="MBH8563849.1"/>
    </source>
</evidence>
<accession>A0A8J7HWX1</accession>
<dbReference type="AlphaFoldDB" id="A0A8J7HWX1"/>
<proteinExistence type="predicted"/>
<sequence>MKVLAKKAKLSSRFYQPTTGFTLIEVLVVVVIVGALAAIAAPSWLSFMNTQRVNKANDLIWSALQQAQQEAKKRKLGYSISFRNNNNVPQIAIYPKGSTVTNYWRDLGTDLRIQPGQILIQTNITNENTTDNSSPTYASSPVFTATSKPQTITFDYTGALDLTIKTGNANSTSVQNTNLGTKGLIVVVAMAKPGNPTQAYNIKRCIIMKTILGAVKIGKNENECS</sequence>
<dbReference type="InterPro" id="IPR012902">
    <property type="entry name" value="N_methyl_site"/>
</dbReference>
<feature type="transmembrane region" description="Helical" evidence="1">
    <location>
        <begin position="21"/>
        <end position="45"/>
    </location>
</feature>
<protein>
    <submittedName>
        <fullName evidence="2">Prepilin-type N-terminal cleavage/methylation domain-containing protein</fullName>
    </submittedName>
</protein>